<dbReference type="AlphaFoldDB" id="A0A8A3P9Z4"/>
<feature type="compositionally biased region" description="Polar residues" evidence="1">
    <location>
        <begin position="1"/>
        <end position="24"/>
    </location>
</feature>
<dbReference type="InterPro" id="IPR000626">
    <property type="entry name" value="Ubiquitin-like_dom"/>
</dbReference>
<dbReference type="EMBL" id="CP063405">
    <property type="protein sequence ID" value="QSZ30187.1"/>
    <property type="molecule type" value="Genomic_DNA"/>
</dbReference>
<dbReference type="SUPFAM" id="SSF54236">
    <property type="entry name" value="Ubiquitin-like"/>
    <property type="match status" value="1"/>
</dbReference>
<organism evidence="3 4">
    <name type="scientific">Monilinia vaccinii-corymbosi</name>
    <dbReference type="NCBI Taxonomy" id="61207"/>
    <lineage>
        <taxon>Eukaryota</taxon>
        <taxon>Fungi</taxon>
        <taxon>Dikarya</taxon>
        <taxon>Ascomycota</taxon>
        <taxon>Pezizomycotina</taxon>
        <taxon>Leotiomycetes</taxon>
        <taxon>Helotiales</taxon>
        <taxon>Sclerotiniaceae</taxon>
        <taxon>Monilinia</taxon>
    </lineage>
</organism>
<dbReference type="InterPro" id="IPR039540">
    <property type="entry name" value="UBL3-like_ubiquitin_dom"/>
</dbReference>
<feature type="compositionally biased region" description="Basic and acidic residues" evidence="1">
    <location>
        <begin position="25"/>
        <end position="40"/>
    </location>
</feature>
<name>A0A8A3P9Z4_9HELO</name>
<sequence>MATSTSSASHGINSTPNLHPSSDSKLADMDELNPSRKSIDDAGTSALMSDISIPIPSPIITSDHHPCRPSALNSPALPTTTTTTTLPPPAKSTATQEMTDPSHQNQRLENEASTSQERLTAAPTITNEESSSTDSAPPPPPTTTTIMSKSEGKAPATANSAGSNTLGSQESRPRLDSDAIGPSAVSHSLPAPSTVDAGPSLNITLLLTSGARHPYKIDEKYLTKRAVAVPGVTENGKKDPLSISVYTLKELILREWREEWEAKPSSPSSIRLIFFGRLLDDKSALRECKFKFDTSNVVHMTVRPQDVVDEEDASKAKSMGRGSRDDGERTVACRCVIL</sequence>
<dbReference type="Proteomes" id="UP000672032">
    <property type="component" value="Chromosome 1"/>
</dbReference>
<evidence type="ECO:0000256" key="1">
    <source>
        <dbReference type="SAM" id="MobiDB-lite"/>
    </source>
</evidence>
<keyword evidence="4" id="KW-1185">Reference proteome</keyword>
<reference evidence="3" key="1">
    <citation type="submission" date="2020-10" db="EMBL/GenBank/DDBJ databases">
        <title>Genome Sequence of Monilinia vaccinii-corymbosi Sheds Light on Mummy Berry Disease Infection of Blueberry and Mating Type.</title>
        <authorList>
            <person name="Yow A.G."/>
            <person name="Zhang Y."/>
            <person name="Bansal K."/>
            <person name="Eacker S.M."/>
            <person name="Sullivan S."/>
            <person name="Liachko I."/>
            <person name="Cubeta M.A."/>
            <person name="Rollins J.A."/>
            <person name="Ashrafi H."/>
        </authorList>
    </citation>
    <scope>NUCLEOTIDE SEQUENCE</scope>
    <source>
        <strain evidence="3">RL-1</strain>
    </source>
</reference>
<feature type="domain" description="Ubiquitin-like" evidence="2">
    <location>
        <begin position="244"/>
        <end position="291"/>
    </location>
</feature>
<dbReference type="InterPro" id="IPR040015">
    <property type="entry name" value="UBL3-like"/>
</dbReference>
<feature type="compositionally biased region" description="Polar residues" evidence="1">
    <location>
        <begin position="96"/>
        <end position="129"/>
    </location>
</feature>
<gene>
    <name evidence="3" type="ORF">DSL72_004707</name>
</gene>
<dbReference type="PROSITE" id="PS50053">
    <property type="entry name" value="UBIQUITIN_2"/>
    <property type="match status" value="1"/>
</dbReference>
<dbReference type="Pfam" id="PF13881">
    <property type="entry name" value="Rad60-SLD_2"/>
    <property type="match status" value="1"/>
</dbReference>
<feature type="compositionally biased region" description="Low complexity" evidence="1">
    <location>
        <begin position="74"/>
        <end position="95"/>
    </location>
</feature>
<proteinExistence type="predicted"/>
<protein>
    <recommendedName>
        <fullName evidence="2">Ubiquitin-like domain-containing protein</fullName>
    </recommendedName>
</protein>
<accession>A0A8A3P9Z4</accession>
<evidence type="ECO:0000313" key="3">
    <source>
        <dbReference type="EMBL" id="QSZ30187.1"/>
    </source>
</evidence>
<dbReference type="PANTHER" id="PTHR13169">
    <property type="entry name" value="UBIQUITIN-LIKE PROTEIN 3 HCG-1 PROTEIN"/>
    <property type="match status" value="1"/>
</dbReference>
<evidence type="ECO:0000313" key="4">
    <source>
        <dbReference type="Proteomes" id="UP000672032"/>
    </source>
</evidence>
<dbReference type="Gene3D" id="3.10.20.90">
    <property type="entry name" value="Phosphatidylinositol 3-kinase Catalytic Subunit, Chain A, domain 1"/>
    <property type="match status" value="1"/>
</dbReference>
<feature type="compositionally biased region" description="Low complexity" evidence="1">
    <location>
        <begin position="49"/>
        <end position="61"/>
    </location>
</feature>
<feature type="region of interest" description="Disordered" evidence="1">
    <location>
        <begin position="1"/>
        <end position="197"/>
    </location>
</feature>
<feature type="compositionally biased region" description="Polar residues" evidence="1">
    <location>
        <begin position="157"/>
        <end position="170"/>
    </location>
</feature>
<dbReference type="InterPro" id="IPR029071">
    <property type="entry name" value="Ubiquitin-like_domsf"/>
</dbReference>
<evidence type="ECO:0000259" key="2">
    <source>
        <dbReference type="PROSITE" id="PS50053"/>
    </source>
</evidence>
<dbReference type="PANTHER" id="PTHR13169:SF0">
    <property type="entry name" value="UBIQUITIN-LIKE PROTEIN 3"/>
    <property type="match status" value="1"/>
</dbReference>
<dbReference type="OrthoDB" id="1043111at2759"/>